<organism evidence="6 7">
    <name type="scientific">Roseibium aggregatum</name>
    <dbReference type="NCBI Taxonomy" id="187304"/>
    <lineage>
        <taxon>Bacteria</taxon>
        <taxon>Pseudomonadati</taxon>
        <taxon>Pseudomonadota</taxon>
        <taxon>Alphaproteobacteria</taxon>
        <taxon>Hyphomicrobiales</taxon>
        <taxon>Stappiaceae</taxon>
        <taxon>Roseibium</taxon>
    </lineage>
</organism>
<dbReference type="SMART" id="SM00283">
    <property type="entry name" value="MA"/>
    <property type="match status" value="1"/>
</dbReference>
<evidence type="ECO:0000313" key="6">
    <source>
        <dbReference type="EMBL" id="MBD1545308.1"/>
    </source>
</evidence>
<comment type="caution">
    <text evidence="6">The sequence shown here is derived from an EMBL/GenBank/DDBJ whole genome shotgun (WGS) entry which is preliminary data.</text>
</comment>
<evidence type="ECO:0000313" key="7">
    <source>
        <dbReference type="Proteomes" id="UP000598467"/>
    </source>
</evidence>
<dbReference type="AlphaFoldDB" id="A0A926NXY1"/>
<evidence type="ECO:0000259" key="5">
    <source>
        <dbReference type="PROSITE" id="PS50885"/>
    </source>
</evidence>
<feature type="domain" description="HAMP" evidence="5">
    <location>
        <begin position="10"/>
        <end position="57"/>
    </location>
</feature>
<dbReference type="CDD" id="cd06225">
    <property type="entry name" value="HAMP"/>
    <property type="match status" value="1"/>
</dbReference>
<dbReference type="PANTHER" id="PTHR32089:SF112">
    <property type="entry name" value="LYSOZYME-LIKE PROTEIN-RELATED"/>
    <property type="match status" value="1"/>
</dbReference>
<dbReference type="PANTHER" id="PTHR32089">
    <property type="entry name" value="METHYL-ACCEPTING CHEMOTAXIS PROTEIN MCPB"/>
    <property type="match status" value="1"/>
</dbReference>
<dbReference type="SUPFAM" id="SSF58104">
    <property type="entry name" value="Methyl-accepting chemotaxis protein (MCP) signaling domain"/>
    <property type="match status" value="1"/>
</dbReference>
<dbReference type="InterPro" id="IPR003660">
    <property type="entry name" value="HAMP_dom"/>
</dbReference>
<gene>
    <name evidence="6" type="ORF">HK439_03470</name>
</gene>
<evidence type="ECO:0000256" key="1">
    <source>
        <dbReference type="ARBA" id="ARBA00023224"/>
    </source>
</evidence>
<dbReference type="Pfam" id="PF00015">
    <property type="entry name" value="MCPsignal"/>
    <property type="match status" value="1"/>
</dbReference>
<name>A0A926NXY1_9HYPH</name>
<dbReference type="GO" id="GO:0016020">
    <property type="term" value="C:membrane"/>
    <property type="evidence" value="ECO:0007669"/>
    <property type="project" value="InterPro"/>
</dbReference>
<dbReference type="PROSITE" id="PS50111">
    <property type="entry name" value="CHEMOTAXIS_TRANSDUC_2"/>
    <property type="match status" value="1"/>
</dbReference>
<proteinExistence type="inferred from homology"/>
<evidence type="ECO:0000256" key="3">
    <source>
        <dbReference type="PROSITE-ProRule" id="PRU00284"/>
    </source>
</evidence>
<evidence type="ECO:0000256" key="2">
    <source>
        <dbReference type="ARBA" id="ARBA00029447"/>
    </source>
</evidence>
<dbReference type="GO" id="GO:0007165">
    <property type="term" value="P:signal transduction"/>
    <property type="evidence" value="ECO:0007669"/>
    <property type="project" value="UniProtKB-KW"/>
</dbReference>
<dbReference type="InterPro" id="IPR004090">
    <property type="entry name" value="Chemotax_Me-accpt_rcpt"/>
</dbReference>
<comment type="similarity">
    <text evidence="2">Belongs to the methyl-accepting chemotaxis (MCP) protein family.</text>
</comment>
<evidence type="ECO:0000259" key="4">
    <source>
        <dbReference type="PROSITE" id="PS50111"/>
    </source>
</evidence>
<feature type="domain" description="Methyl-accepting transducer" evidence="4">
    <location>
        <begin position="126"/>
        <end position="351"/>
    </location>
</feature>
<dbReference type="Gene3D" id="1.10.287.950">
    <property type="entry name" value="Methyl-accepting chemotaxis protein"/>
    <property type="match status" value="1"/>
</dbReference>
<dbReference type="RefSeq" id="WP_190289970.1">
    <property type="nucleotide sequence ID" value="NZ_JABFCZ010000003.1"/>
</dbReference>
<protein>
    <submittedName>
        <fullName evidence="6">HAMP domain-containing protein</fullName>
    </submittedName>
</protein>
<accession>A0A926NXY1</accession>
<dbReference type="EMBL" id="JABFCZ010000003">
    <property type="protein sequence ID" value="MBD1545308.1"/>
    <property type="molecule type" value="Genomic_DNA"/>
</dbReference>
<reference evidence="6" key="1">
    <citation type="submission" date="2020-05" db="EMBL/GenBank/DDBJ databases">
        <title>Identification of trans-AT polyketide cluster in two marine bacteria, producers of a novel glutaramide-containing polyketide sesbanimide D and analogs.</title>
        <authorList>
            <person name="Kacar D."/>
            <person name="Rodriguez P."/>
            <person name="Canedo L."/>
            <person name="Gonzalez E."/>
            <person name="Galan B."/>
            <person name="De La Calle F."/>
            <person name="Garcia J.L."/>
        </authorList>
    </citation>
    <scope>NUCLEOTIDE SEQUENCE</scope>
    <source>
        <strain evidence="6">PHM038</strain>
    </source>
</reference>
<dbReference type="InterPro" id="IPR004089">
    <property type="entry name" value="MCPsignal_dom"/>
</dbReference>
<dbReference type="GO" id="GO:0004888">
    <property type="term" value="F:transmembrane signaling receptor activity"/>
    <property type="evidence" value="ECO:0007669"/>
    <property type="project" value="InterPro"/>
</dbReference>
<dbReference type="Proteomes" id="UP000598467">
    <property type="component" value="Unassembled WGS sequence"/>
</dbReference>
<sequence length="386" mass="40422">MFSGLKKSSLRKATAVCKAVANGDFEARITNITETGEAAELMHAINLLIDRTDAYLRESKACLDYVSRNQHFRLIAEKGMVGSFQAAARSINTATFKIKEKHDGFCKVAADFEHQLKDVVDAVSHSVSDLNIVSKNVADSSSQVSEQSLVVAAGAEEASANMQSVAASTEELTGSIAEINRQVMSAAEIAAGAVTKSQAMSKEIDSLSSMSMKIGEVVQLINDIAAQTNLLALNATIEAARAGEMGKGFAIVAQEVKALASQTAGATEEINMQISGLQEVTSKAVGANAEISEAIERVSEISTAIASAVEQQTTATGEIAQNVEEAANGATDVTQSVVGIQTASAGTREISARVVEAAGSLHDQEAHLQKLRDEMNAFLATATKVG</sequence>
<dbReference type="PROSITE" id="PS50885">
    <property type="entry name" value="HAMP"/>
    <property type="match status" value="1"/>
</dbReference>
<dbReference type="GO" id="GO:0006935">
    <property type="term" value="P:chemotaxis"/>
    <property type="evidence" value="ECO:0007669"/>
    <property type="project" value="InterPro"/>
</dbReference>
<keyword evidence="1 3" id="KW-0807">Transducer</keyword>
<dbReference type="PRINTS" id="PR00260">
    <property type="entry name" value="CHEMTRNSDUCR"/>
</dbReference>